<feature type="chain" id="PRO_5045911212" evidence="1">
    <location>
        <begin position="20"/>
        <end position="248"/>
    </location>
</feature>
<accession>A0ABR7MHR0</accession>
<dbReference type="Proteomes" id="UP000622017">
    <property type="component" value="Unassembled WGS sequence"/>
</dbReference>
<name>A0ABR7MHR0_9BACT</name>
<gene>
    <name evidence="2" type="ORF">H8B15_06830</name>
</gene>
<reference evidence="2 3" key="1">
    <citation type="submission" date="2020-08" db="EMBL/GenBank/DDBJ databases">
        <title>Hymenobacter sp.</title>
        <authorList>
            <person name="Kim M.K."/>
        </authorList>
    </citation>
    <scope>NUCLEOTIDE SEQUENCE [LARGE SCALE GENOMIC DNA]</scope>
    <source>
        <strain evidence="2 3">BT507</strain>
    </source>
</reference>
<protein>
    <submittedName>
        <fullName evidence="2">Uncharacterized protein</fullName>
    </submittedName>
</protein>
<dbReference type="EMBL" id="JACSCY010000004">
    <property type="protein sequence ID" value="MBC6610629.1"/>
    <property type="molecule type" value="Genomic_DNA"/>
</dbReference>
<feature type="signal peptide" evidence="1">
    <location>
        <begin position="1"/>
        <end position="19"/>
    </location>
</feature>
<dbReference type="RefSeq" id="WP_187318928.1">
    <property type="nucleotide sequence ID" value="NZ_JACSCY010000004.1"/>
</dbReference>
<evidence type="ECO:0000256" key="1">
    <source>
        <dbReference type="SAM" id="SignalP"/>
    </source>
</evidence>
<comment type="caution">
    <text evidence="2">The sequence shown here is derived from an EMBL/GenBank/DDBJ whole genome shotgun (WGS) entry which is preliminary data.</text>
</comment>
<keyword evidence="1" id="KW-0732">Signal</keyword>
<evidence type="ECO:0000313" key="3">
    <source>
        <dbReference type="Proteomes" id="UP000622017"/>
    </source>
</evidence>
<proteinExistence type="predicted"/>
<evidence type="ECO:0000313" key="2">
    <source>
        <dbReference type="EMBL" id="MBC6610629.1"/>
    </source>
</evidence>
<sequence>MIQSILMLPLFLSLTSLLSAPQPPPDSLVIFNANRTYHYHAIFVSPKGDTLSQERITFQPLGQPWVGQPKRQTGFQVRYTYTTQDSLTFLAYPNPKTKRLDKPEKYWWHEQEITGAIENRQEIWMHPIRGNQYAYTEVAPFPQVKPASLRVGGSWQENPLYIMMGWGAFKGKVTPTYQVDKQEVRQYGSLTLPGCWLIHAVGEHSKLGRSYLDFYFHPQYGFTEMHYRFYDGTQISFVLEQVLDKRQP</sequence>
<keyword evidence="3" id="KW-1185">Reference proteome</keyword>
<organism evidence="2 3">
    <name type="scientific">Hymenobacter citatus</name>
    <dbReference type="NCBI Taxonomy" id="2763506"/>
    <lineage>
        <taxon>Bacteria</taxon>
        <taxon>Pseudomonadati</taxon>
        <taxon>Bacteroidota</taxon>
        <taxon>Cytophagia</taxon>
        <taxon>Cytophagales</taxon>
        <taxon>Hymenobacteraceae</taxon>
        <taxon>Hymenobacter</taxon>
    </lineage>
</organism>